<dbReference type="AlphaFoldDB" id="A0A512DG52"/>
<organism evidence="16 17">
    <name type="scientific">Cellulomonas aerilata</name>
    <dbReference type="NCBI Taxonomy" id="515326"/>
    <lineage>
        <taxon>Bacteria</taxon>
        <taxon>Bacillati</taxon>
        <taxon>Actinomycetota</taxon>
        <taxon>Actinomycetes</taxon>
        <taxon>Micrococcales</taxon>
        <taxon>Cellulomonadaceae</taxon>
        <taxon>Cellulomonas</taxon>
    </lineage>
</organism>
<evidence type="ECO:0000259" key="15">
    <source>
        <dbReference type="SMART" id="SM01060"/>
    </source>
</evidence>
<dbReference type="Pfam" id="PF00199">
    <property type="entry name" value="Catalase"/>
    <property type="match status" value="1"/>
</dbReference>
<dbReference type="PANTHER" id="PTHR11465">
    <property type="entry name" value="CATALASE"/>
    <property type="match status" value="1"/>
</dbReference>
<dbReference type="RefSeq" id="WP_146906526.1">
    <property type="nucleotide sequence ID" value="NZ_BAAARM010000005.1"/>
</dbReference>
<dbReference type="CDD" id="cd08154">
    <property type="entry name" value="catalase_clade_1"/>
    <property type="match status" value="1"/>
</dbReference>
<keyword evidence="8 13" id="KW-0560">Oxidoreductase</keyword>
<comment type="cofactor">
    <cofactor evidence="1 12">
        <name>heme</name>
        <dbReference type="ChEBI" id="CHEBI:30413"/>
    </cofactor>
</comment>
<comment type="function">
    <text evidence="2">Decomposes hydrogen peroxide into water and oxygen; serves to protect cells from the toxic effects of hydrogen peroxide.</text>
</comment>
<dbReference type="SMART" id="SM01060">
    <property type="entry name" value="Catalase"/>
    <property type="match status" value="1"/>
</dbReference>
<dbReference type="InterPro" id="IPR024708">
    <property type="entry name" value="Catalase_AS"/>
</dbReference>
<dbReference type="InterPro" id="IPR018028">
    <property type="entry name" value="Catalase"/>
</dbReference>
<sequence length="553" mass="62030">MTDVASQPSAPDDDRPVLTNRQGHPVYDNQNSRTVGARGPATLENYQFLEKISHFDRERVPERVVHARGTTAFGYFEAYGSLGDEPIARYTRARLFQEPGKRTDVAVRFSTVAGGKDSSESARDPRGFAVKMYTEDGNWDLVGNNMGVFFIRDAIKFPDFIHSQKPDPVTFEANVANRAFDFFSQTPEAMHMVTLVFSPRGTPASYRTMQGFGVNTYKWLNAQGESVLVKYHWLPKQGVRSWTAADAAAVQARTLGHHTKDLYDAIEGGDFPEWELNVQIMSDDEHPELDFDPLDDTKVWPEVQFPLRPVGRMVLDRNVTDNFAENEQIAFGTGVLVDGLDFSDDKMLVGRTFSYSDTQRHRVGPNYLQVPVNRPQAPVHTNQQGGQMSMGRDVVGANPHVNYEPSITGGLREATYPTHDEQGPEITGRLTRKRIPRTNDYAQAGERYLLSEQWEKDDLVLNLVSALQQCDRPIAERMVWHFLMCEDELGLRVGEGLGISPDDVRHLPPLQSQTLSEDELVRLSNLGKNGPRDVTGLVMTHCVPNEHEVVAGV</sequence>
<dbReference type="InterPro" id="IPR010582">
    <property type="entry name" value="Catalase_immune_responsive"/>
</dbReference>
<dbReference type="Proteomes" id="UP000321181">
    <property type="component" value="Unassembled WGS sequence"/>
</dbReference>
<keyword evidence="7 12" id="KW-0479">Metal-binding</keyword>
<feature type="binding site" description="axial binding residue" evidence="12">
    <location>
        <position position="355"/>
    </location>
    <ligand>
        <name>heme</name>
        <dbReference type="ChEBI" id="CHEBI:30413"/>
    </ligand>
    <ligandPart>
        <name>Fe</name>
        <dbReference type="ChEBI" id="CHEBI:18248"/>
    </ligandPart>
</feature>
<feature type="active site" evidence="11">
    <location>
        <position position="144"/>
    </location>
</feature>
<dbReference type="PROSITE" id="PS51402">
    <property type="entry name" value="CATALASE_3"/>
    <property type="match status" value="1"/>
</dbReference>
<evidence type="ECO:0000256" key="2">
    <source>
        <dbReference type="ARBA" id="ARBA00002974"/>
    </source>
</evidence>
<evidence type="ECO:0000256" key="1">
    <source>
        <dbReference type="ARBA" id="ARBA00001971"/>
    </source>
</evidence>
<dbReference type="GO" id="GO:0046872">
    <property type="term" value="F:metal ion binding"/>
    <property type="evidence" value="ECO:0007669"/>
    <property type="project" value="UniProtKB-KW"/>
</dbReference>
<keyword evidence="6 12" id="KW-0349">Heme</keyword>
<keyword evidence="5 13" id="KW-0575">Peroxidase</keyword>
<dbReference type="GO" id="GO:0005737">
    <property type="term" value="C:cytoplasm"/>
    <property type="evidence" value="ECO:0007669"/>
    <property type="project" value="TreeGrafter"/>
</dbReference>
<dbReference type="GO" id="GO:0042744">
    <property type="term" value="P:hydrogen peroxide catabolic process"/>
    <property type="evidence" value="ECO:0007669"/>
    <property type="project" value="UniProtKB-KW"/>
</dbReference>
<dbReference type="EMBL" id="BJYY01000020">
    <property type="protein sequence ID" value="GEO35469.1"/>
    <property type="molecule type" value="Genomic_DNA"/>
</dbReference>
<evidence type="ECO:0000256" key="5">
    <source>
        <dbReference type="ARBA" id="ARBA00022559"/>
    </source>
</evidence>
<evidence type="ECO:0000256" key="7">
    <source>
        <dbReference type="ARBA" id="ARBA00022723"/>
    </source>
</evidence>
<dbReference type="OrthoDB" id="3169619at2"/>
<comment type="caution">
    <text evidence="16">The sequence shown here is derived from an EMBL/GenBank/DDBJ whole genome shotgun (WGS) entry which is preliminary data.</text>
</comment>
<evidence type="ECO:0000256" key="3">
    <source>
        <dbReference type="ARBA" id="ARBA00005329"/>
    </source>
</evidence>
<evidence type="ECO:0000256" key="11">
    <source>
        <dbReference type="PIRSR" id="PIRSR038928-1"/>
    </source>
</evidence>
<dbReference type="GO" id="GO:0042542">
    <property type="term" value="P:response to hydrogen peroxide"/>
    <property type="evidence" value="ECO:0007669"/>
    <property type="project" value="TreeGrafter"/>
</dbReference>
<keyword evidence="17" id="KW-1185">Reference proteome</keyword>
<evidence type="ECO:0000256" key="12">
    <source>
        <dbReference type="PIRSR" id="PIRSR038928-2"/>
    </source>
</evidence>
<dbReference type="GO" id="GO:0004096">
    <property type="term" value="F:catalase activity"/>
    <property type="evidence" value="ECO:0007669"/>
    <property type="project" value="UniProtKB-EC"/>
</dbReference>
<dbReference type="PIRSF" id="PIRSF038928">
    <property type="entry name" value="Catalase_clade1-3"/>
    <property type="match status" value="1"/>
</dbReference>
<dbReference type="Pfam" id="PF06628">
    <property type="entry name" value="Catalase-rel"/>
    <property type="match status" value="1"/>
</dbReference>
<keyword evidence="10 13" id="KW-0376">Hydrogen peroxide</keyword>
<feature type="active site" evidence="11">
    <location>
        <position position="66"/>
    </location>
</feature>
<comment type="catalytic activity">
    <reaction evidence="13">
        <text>2 H2O2 = O2 + 2 H2O</text>
        <dbReference type="Rhea" id="RHEA:20309"/>
        <dbReference type="ChEBI" id="CHEBI:15377"/>
        <dbReference type="ChEBI" id="CHEBI:15379"/>
        <dbReference type="ChEBI" id="CHEBI:16240"/>
        <dbReference type="EC" id="1.11.1.6"/>
    </reaction>
</comment>
<evidence type="ECO:0000313" key="16">
    <source>
        <dbReference type="EMBL" id="GEO35469.1"/>
    </source>
</evidence>
<evidence type="ECO:0000256" key="14">
    <source>
        <dbReference type="SAM" id="MobiDB-lite"/>
    </source>
</evidence>
<evidence type="ECO:0000256" key="4">
    <source>
        <dbReference type="ARBA" id="ARBA00012314"/>
    </source>
</evidence>
<dbReference type="PRINTS" id="PR00067">
    <property type="entry name" value="CATALASE"/>
</dbReference>
<accession>A0A512DG52</accession>
<feature type="domain" description="Catalase core" evidence="15">
    <location>
        <begin position="19"/>
        <end position="412"/>
    </location>
</feature>
<feature type="region of interest" description="Disordered" evidence="14">
    <location>
        <begin position="1"/>
        <end position="37"/>
    </location>
</feature>
<evidence type="ECO:0000256" key="8">
    <source>
        <dbReference type="ARBA" id="ARBA00023002"/>
    </source>
</evidence>
<protein>
    <recommendedName>
        <fullName evidence="4 13">Catalase</fullName>
        <ecNumber evidence="4 13">1.11.1.6</ecNumber>
    </recommendedName>
</protein>
<dbReference type="InterPro" id="IPR002226">
    <property type="entry name" value="Catalase_haem_BS"/>
</dbReference>
<gene>
    <name evidence="16" type="primary">katA</name>
    <name evidence="16" type="ORF">CAE01nite_31940</name>
</gene>
<dbReference type="PANTHER" id="PTHR11465:SF23">
    <property type="entry name" value="CATALASE-2"/>
    <property type="match status" value="1"/>
</dbReference>
<evidence type="ECO:0000256" key="9">
    <source>
        <dbReference type="ARBA" id="ARBA00023004"/>
    </source>
</evidence>
<proteinExistence type="inferred from homology"/>
<dbReference type="InterPro" id="IPR020835">
    <property type="entry name" value="Catalase_sf"/>
</dbReference>
<evidence type="ECO:0000256" key="6">
    <source>
        <dbReference type="ARBA" id="ARBA00022617"/>
    </source>
</evidence>
<dbReference type="SUPFAM" id="SSF56634">
    <property type="entry name" value="Heme-dependent catalase-like"/>
    <property type="match status" value="1"/>
</dbReference>
<evidence type="ECO:0000256" key="13">
    <source>
        <dbReference type="RuleBase" id="RU000498"/>
    </source>
</evidence>
<dbReference type="GO" id="GO:0020037">
    <property type="term" value="F:heme binding"/>
    <property type="evidence" value="ECO:0007669"/>
    <property type="project" value="InterPro"/>
</dbReference>
<dbReference type="EC" id="1.11.1.6" evidence="4 13"/>
<dbReference type="Gene3D" id="2.40.180.10">
    <property type="entry name" value="Catalase core domain"/>
    <property type="match status" value="1"/>
</dbReference>
<keyword evidence="9 12" id="KW-0408">Iron</keyword>
<evidence type="ECO:0000256" key="10">
    <source>
        <dbReference type="ARBA" id="ARBA00023324"/>
    </source>
</evidence>
<evidence type="ECO:0000313" key="17">
    <source>
        <dbReference type="Proteomes" id="UP000321181"/>
    </source>
</evidence>
<comment type="similarity">
    <text evidence="3 13">Belongs to the catalase family.</text>
</comment>
<dbReference type="PROSITE" id="PS00438">
    <property type="entry name" value="CATALASE_2"/>
    <property type="match status" value="1"/>
</dbReference>
<name>A0A512DG52_9CELL</name>
<reference evidence="16 17" key="1">
    <citation type="submission" date="2019-07" db="EMBL/GenBank/DDBJ databases">
        <title>Whole genome shotgun sequence of Cellulomonas aerilata NBRC 106308.</title>
        <authorList>
            <person name="Hosoyama A."/>
            <person name="Uohara A."/>
            <person name="Ohji S."/>
            <person name="Ichikawa N."/>
        </authorList>
    </citation>
    <scope>NUCLEOTIDE SEQUENCE [LARGE SCALE GENOMIC DNA]</scope>
    <source>
        <strain evidence="16 17">NBRC 106308</strain>
    </source>
</reference>
<dbReference type="InterPro" id="IPR024711">
    <property type="entry name" value="Catalase_clade1/3"/>
</dbReference>
<dbReference type="PROSITE" id="PS00437">
    <property type="entry name" value="CATALASE_1"/>
    <property type="match status" value="1"/>
</dbReference>
<dbReference type="InterPro" id="IPR011614">
    <property type="entry name" value="Catalase_core"/>
</dbReference>